<dbReference type="PANTHER" id="PTHR34761:SF1">
    <property type="entry name" value="NUCLEOLUS AND NEURAL PROGENITOR PROTEIN"/>
    <property type="match status" value="1"/>
</dbReference>
<dbReference type="GO" id="GO:0045747">
    <property type="term" value="P:positive regulation of Notch signaling pathway"/>
    <property type="evidence" value="ECO:0007669"/>
    <property type="project" value="TreeGrafter"/>
</dbReference>
<dbReference type="InterPro" id="IPR027951">
    <property type="entry name" value="Nepro_N"/>
</dbReference>
<dbReference type="AlphaFoldDB" id="A0A182N5B3"/>
<dbReference type="VEuPathDB" id="VectorBase:ADIR002832"/>
<dbReference type="PANTHER" id="PTHR34761">
    <property type="entry name" value="NUCLEOLUS AND NEURAL PROGENITOR PROTEIN"/>
    <property type="match status" value="1"/>
</dbReference>
<sequence>MALWNRRNLEPPVILNAPCKSKHIKEQLSAIATTTGNMLQYYSTLSKFERSAAFMSRFCNKWKNRLRNMHGFQIMRRLNQTLIRIKGMDLVSIIVEFHNFMPNANFIEREVNLPVRSNLEYLLVRLQGLAKLLMRVVYLTKEAARYHLKQLANGFLYHQYSIFLALSGEVWLFARGVCRRTEQFYKKLYTALPILPVTKANWLPEGYDLPSSLAAWLGEEYERDILHCAPDTDVFSLDGDSNIFSLLKTGSIDKEETLLARVENTHTPDRKTLVTSFSSVPTKMLLESLRSDTGELVERAPVVSNFDVSQLNHIKSKFHVQQFLTQERKQRTNNPDGAITNGITEGEFGKLNVRLMKEFKRMTSLEFVLFFKEQLTALFQQG</sequence>
<dbReference type="InterPro" id="IPR052835">
    <property type="entry name" value="Nepro"/>
</dbReference>
<name>A0A182N5B3_9DIPT</name>
<reference evidence="2" key="2">
    <citation type="submission" date="2020-05" db="UniProtKB">
        <authorList>
            <consortium name="EnsemblMetazoa"/>
        </authorList>
    </citation>
    <scope>IDENTIFICATION</scope>
    <source>
        <strain evidence="2">WRAIR2</strain>
    </source>
</reference>
<feature type="domain" description="Nucleolus and neural progenitor protein-like N-terminal" evidence="1">
    <location>
        <begin position="4"/>
        <end position="189"/>
    </location>
</feature>
<dbReference type="STRING" id="7168.A0A182N5B3"/>
<dbReference type="EnsemblMetazoa" id="ADIR002832-RA">
    <property type="protein sequence ID" value="ADIR002832-PA"/>
    <property type="gene ID" value="ADIR002832"/>
</dbReference>
<reference evidence="3" key="1">
    <citation type="submission" date="2013-03" db="EMBL/GenBank/DDBJ databases">
        <title>The Genome Sequence of Anopheles dirus WRAIR2.</title>
        <authorList>
            <consortium name="The Broad Institute Genomics Platform"/>
            <person name="Neafsey D.E."/>
            <person name="Walton C."/>
            <person name="Walker B."/>
            <person name="Young S.K."/>
            <person name="Zeng Q."/>
            <person name="Gargeya S."/>
            <person name="Fitzgerald M."/>
            <person name="Haas B."/>
            <person name="Abouelleil A."/>
            <person name="Allen A.W."/>
            <person name="Alvarado L."/>
            <person name="Arachchi H.M."/>
            <person name="Berlin A.M."/>
            <person name="Chapman S.B."/>
            <person name="Gainer-Dewar J."/>
            <person name="Goldberg J."/>
            <person name="Griggs A."/>
            <person name="Gujja S."/>
            <person name="Hansen M."/>
            <person name="Howarth C."/>
            <person name="Imamovic A."/>
            <person name="Ireland A."/>
            <person name="Larimer J."/>
            <person name="McCowan C."/>
            <person name="Murphy C."/>
            <person name="Pearson M."/>
            <person name="Poon T.W."/>
            <person name="Priest M."/>
            <person name="Roberts A."/>
            <person name="Saif S."/>
            <person name="Shea T."/>
            <person name="Sisk P."/>
            <person name="Sykes S."/>
            <person name="Wortman J."/>
            <person name="Nusbaum C."/>
            <person name="Birren B."/>
        </authorList>
    </citation>
    <scope>NUCLEOTIDE SEQUENCE [LARGE SCALE GENOMIC DNA]</scope>
    <source>
        <strain evidence="3">WRAIR2</strain>
    </source>
</reference>
<accession>A0A182N5B3</accession>
<evidence type="ECO:0000313" key="2">
    <source>
        <dbReference type="EnsemblMetazoa" id="ADIR002832-PA"/>
    </source>
</evidence>
<dbReference type="GO" id="GO:0005634">
    <property type="term" value="C:nucleus"/>
    <property type="evidence" value="ECO:0007669"/>
    <property type="project" value="TreeGrafter"/>
</dbReference>
<protein>
    <submittedName>
        <fullName evidence="2">DUF4477 domain-containing protein</fullName>
    </submittedName>
</protein>
<evidence type="ECO:0000313" key="3">
    <source>
        <dbReference type="Proteomes" id="UP000075884"/>
    </source>
</evidence>
<keyword evidence="3" id="KW-1185">Reference proteome</keyword>
<evidence type="ECO:0000259" key="1">
    <source>
        <dbReference type="Pfam" id="PF14780"/>
    </source>
</evidence>
<organism evidence="2 3">
    <name type="scientific">Anopheles dirus</name>
    <dbReference type="NCBI Taxonomy" id="7168"/>
    <lineage>
        <taxon>Eukaryota</taxon>
        <taxon>Metazoa</taxon>
        <taxon>Ecdysozoa</taxon>
        <taxon>Arthropoda</taxon>
        <taxon>Hexapoda</taxon>
        <taxon>Insecta</taxon>
        <taxon>Pterygota</taxon>
        <taxon>Neoptera</taxon>
        <taxon>Endopterygota</taxon>
        <taxon>Diptera</taxon>
        <taxon>Nematocera</taxon>
        <taxon>Culicoidea</taxon>
        <taxon>Culicidae</taxon>
        <taxon>Anophelinae</taxon>
        <taxon>Anopheles</taxon>
    </lineage>
</organism>
<dbReference type="Proteomes" id="UP000075884">
    <property type="component" value="Unassembled WGS sequence"/>
</dbReference>
<proteinExistence type="predicted"/>
<dbReference type="Pfam" id="PF14780">
    <property type="entry name" value="NEPRO_N"/>
    <property type="match status" value="1"/>
</dbReference>